<accession>A0A542YNL2</accession>
<name>A0A542YNL2_9MICO</name>
<evidence type="ECO:0000313" key="2">
    <source>
        <dbReference type="EMBL" id="TQL49688.1"/>
    </source>
</evidence>
<sequence length="373" mass="38385">MRRLRYSIPTAALLALGLALGGGAAGAADPPHHGATTVPDGFSPAATSWVSPQQGWVLGYAPCAEGSCASVLHTMNGGSSWSTMRPPGLHPSEFGNVSHLVATQSRWVTTLVASNTEETVISTDGGGSWRPVDLPADAVGDLAATSEGIYLAAHTAAGDQLTTTLWRTPGTRSSWEPVPGVSAEVQTSLSSVMSDIAVDPGGPRLVGETGYGTPAHAWAGPDATDLEEIDAPCGELATQFFGFADEAHQYVLCSENPGRGRMAKELRVSGGDGTFDPVGTTPPDQGLTSDFATVGAGVVAIGATGGDAGIVHMTFDRGQTWETTLFAEDTGPVQDLAFQDPDHGVLVAGYASVGTSVVFRTEDGGHTWEPLDL</sequence>
<dbReference type="Gene3D" id="2.130.10.10">
    <property type="entry name" value="YVTN repeat-like/Quinoprotein amine dehydrogenase"/>
    <property type="match status" value="2"/>
</dbReference>
<evidence type="ECO:0000313" key="3">
    <source>
        <dbReference type="Proteomes" id="UP000319516"/>
    </source>
</evidence>
<dbReference type="EMBL" id="VFOP01000001">
    <property type="protein sequence ID" value="TQL49688.1"/>
    <property type="molecule type" value="Genomic_DNA"/>
</dbReference>
<dbReference type="SUPFAM" id="SSF110296">
    <property type="entry name" value="Oligoxyloglucan reducing end-specific cellobiohydrolase"/>
    <property type="match status" value="1"/>
</dbReference>
<evidence type="ECO:0008006" key="4">
    <source>
        <dbReference type="Google" id="ProtNLM"/>
    </source>
</evidence>
<dbReference type="InterPro" id="IPR015943">
    <property type="entry name" value="WD40/YVTN_repeat-like_dom_sf"/>
</dbReference>
<keyword evidence="3" id="KW-1185">Reference proteome</keyword>
<dbReference type="OrthoDB" id="9764804at2"/>
<dbReference type="Proteomes" id="UP000319516">
    <property type="component" value="Unassembled WGS sequence"/>
</dbReference>
<reference evidence="2 3" key="1">
    <citation type="submission" date="2019-06" db="EMBL/GenBank/DDBJ databases">
        <title>Sequencing the genomes of 1000 actinobacteria strains.</title>
        <authorList>
            <person name="Klenk H.-P."/>
        </authorList>
    </citation>
    <scope>NUCLEOTIDE SEQUENCE [LARGE SCALE GENOMIC DNA]</scope>
    <source>
        <strain evidence="2 3">DSM 12335</strain>
    </source>
</reference>
<feature type="signal peptide" evidence="1">
    <location>
        <begin position="1"/>
        <end position="27"/>
    </location>
</feature>
<proteinExistence type="predicted"/>
<protein>
    <recommendedName>
        <fullName evidence="4">Photosynthesis system II assembly factor YCF48-like protein</fullName>
    </recommendedName>
</protein>
<keyword evidence="1" id="KW-0732">Signal</keyword>
<feature type="chain" id="PRO_5021833926" description="Photosynthesis system II assembly factor YCF48-like protein" evidence="1">
    <location>
        <begin position="28"/>
        <end position="373"/>
    </location>
</feature>
<comment type="caution">
    <text evidence="2">The sequence shown here is derived from an EMBL/GenBank/DDBJ whole genome shotgun (WGS) entry which is preliminary data.</text>
</comment>
<organism evidence="2 3">
    <name type="scientific">Ornithinicoccus hortensis</name>
    <dbReference type="NCBI Taxonomy" id="82346"/>
    <lineage>
        <taxon>Bacteria</taxon>
        <taxon>Bacillati</taxon>
        <taxon>Actinomycetota</taxon>
        <taxon>Actinomycetes</taxon>
        <taxon>Micrococcales</taxon>
        <taxon>Intrasporangiaceae</taxon>
        <taxon>Ornithinicoccus</taxon>
    </lineage>
</organism>
<dbReference type="RefSeq" id="WP_141783914.1">
    <property type="nucleotide sequence ID" value="NZ_BAAAIK010000003.1"/>
</dbReference>
<dbReference type="AlphaFoldDB" id="A0A542YNL2"/>
<evidence type="ECO:0000256" key="1">
    <source>
        <dbReference type="SAM" id="SignalP"/>
    </source>
</evidence>
<gene>
    <name evidence="2" type="ORF">FB467_0775</name>
</gene>